<dbReference type="AlphaFoldDB" id="A0A1T4VNY9"/>
<feature type="domain" description="AAA" evidence="1">
    <location>
        <begin position="4"/>
        <end position="171"/>
    </location>
</feature>
<dbReference type="Gene3D" id="3.40.50.300">
    <property type="entry name" value="P-loop containing nucleotide triphosphate hydrolases"/>
    <property type="match status" value="1"/>
</dbReference>
<keyword evidence="3" id="KW-1185">Reference proteome</keyword>
<evidence type="ECO:0000313" key="2">
    <source>
        <dbReference type="EMBL" id="SKA66568.1"/>
    </source>
</evidence>
<dbReference type="InterPro" id="IPR050678">
    <property type="entry name" value="DNA_Partitioning_ATPase"/>
</dbReference>
<proteinExistence type="predicted"/>
<dbReference type="InterPro" id="IPR027417">
    <property type="entry name" value="P-loop_NTPase"/>
</dbReference>
<dbReference type="SUPFAM" id="SSF52540">
    <property type="entry name" value="P-loop containing nucleoside triphosphate hydrolases"/>
    <property type="match status" value="1"/>
</dbReference>
<gene>
    <name evidence="2" type="ORF">SAMN02745213_01837</name>
</gene>
<protein>
    <submittedName>
        <fullName evidence="2">Chromosome partitioning protein</fullName>
    </submittedName>
</protein>
<sequence length="260" mass="28072">MGVIITLCNPKGGTAKTSTAVNLCCGLKAVNKKVLLVDFDPQRSASVALGYEYFDSENNISSSVLDGVPIESCIVPYTKGGFDLSLASDDLIAIPAALRERLNAHEALADALAPVKNKYDYIIVDTPATLNMITITAICASDYLIIPVSCDIFSVDSMMGLIKKYHELKENGLTHSSILGILRTMYDKLLPLASTISSELESSFNDLLFKTKITYNPRISESSSAAVPVLLYDRTSLGSQEYLSFTGEVLKKLKVLEGAA</sequence>
<dbReference type="EMBL" id="FUXX01000036">
    <property type="protein sequence ID" value="SKA66568.1"/>
    <property type="molecule type" value="Genomic_DNA"/>
</dbReference>
<evidence type="ECO:0000313" key="3">
    <source>
        <dbReference type="Proteomes" id="UP000242432"/>
    </source>
</evidence>
<dbReference type="CDD" id="cd02042">
    <property type="entry name" value="ParAB_family"/>
    <property type="match status" value="1"/>
</dbReference>
<reference evidence="3" key="1">
    <citation type="submission" date="2017-02" db="EMBL/GenBank/DDBJ databases">
        <authorList>
            <person name="Varghese N."/>
            <person name="Submissions S."/>
        </authorList>
    </citation>
    <scope>NUCLEOTIDE SEQUENCE [LARGE SCALE GENOMIC DNA]</scope>
    <source>
        <strain evidence="3">DSM 3072</strain>
    </source>
</reference>
<dbReference type="Proteomes" id="UP000242432">
    <property type="component" value="Unassembled WGS sequence"/>
</dbReference>
<dbReference type="PANTHER" id="PTHR13696:SF52">
    <property type="entry name" value="PARA FAMILY PROTEIN CT_582"/>
    <property type="match status" value="1"/>
</dbReference>
<dbReference type="InterPro" id="IPR025669">
    <property type="entry name" value="AAA_dom"/>
</dbReference>
<dbReference type="STRING" id="83771.SAMN02910357_01893"/>
<organism evidence="2 3">
    <name type="scientific">Succinivibrio dextrinosolvens DSM 3072</name>
    <dbReference type="NCBI Taxonomy" id="1123324"/>
    <lineage>
        <taxon>Bacteria</taxon>
        <taxon>Pseudomonadati</taxon>
        <taxon>Pseudomonadota</taxon>
        <taxon>Gammaproteobacteria</taxon>
        <taxon>Aeromonadales</taxon>
        <taxon>Succinivibrionaceae</taxon>
        <taxon>Succinivibrio</taxon>
    </lineage>
</organism>
<dbReference type="RefSeq" id="WP_159443078.1">
    <property type="nucleotide sequence ID" value="NZ_FUXX01000036.1"/>
</dbReference>
<name>A0A1T4VNY9_9GAMM</name>
<accession>A0A1T4VNY9</accession>
<dbReference type="Pfam" id="PF13614">
    <property type="entry name" value="AAA_31"/>
    <property type="match status" value="1"/>
</dbReference>
<dbReference type="PANTHER" id="PTHR13696">
    <property type="entry name" value="P-LOOP CONTAINING NUCLEOSIDE TRIPHOSPHATE HYDROLASE"/>
    <property type="match status" value="1"/>
</dbReference>
<evidence type="ECO:0000259" key="1">
    <source>
        <dbReference type="Pfam" id="PF13614"/>
    </source>
</evidence>